<dbReference type="AlphaFoldDB" id="A0A195DBU5"/>
<organism evidence="1 2">
    <name type="scientific">Trachymyrmex cornetzi</name>
    <dbReference type="NCBI Taxonomy" id="471704"/>
    <lineage>
        <taxon>Eukaryota</taxon>
        <taxon>Metazoa</taxon>
        <taxon>Ecdysozoa</taxon>
        <taxon>Arthropoda</taxon>
        <taxon>Hexapoda</taxon>
        <taxon>Insecta</taxon>
        <taxon>Pterygota</taxon>
        <taxon>Neoptera</taxon>
        <taxon>Endopterygota</taxon>
        <taxon>Hymenoptera</taxon>
        <taxon>Apocrita</taxon>
        <taxon>Aculeata</taxon>
        <taxon>Formicoidea</taxon>
        <taxon>Formicidae</taxon>
        <taxon>Myrmicinae</taxon>
        <taxon>Trachymyrmex</taxon>
    </lineage>
</organism>
<dbReference type="Proteomes" id="UP000078492">
    <property type="component" value="Unassembled WGS sequence"/>
</dbReference>
<evidence type="ECO:0000313" key="2">
    <source>
        <dbReference type="Proteomes" id="UP000078492"/>
    </source>
</evidence>
<keyword evidence="2" id="KW-1185">Reference proteome</keyword>
<accession>A0A195DBU5</accession>
<name>A0A195DBU5_9HYME</name>
<feature type="non-terminal residue" evidence="1">
    <location>
        <position position="1"/>
    </location>
</feature>
<evidence type="ECO:0000313" key="1">
    <source>
        <dbReference type="EMBL" id="KYN10346.1"/>
    </source>
</evidence>
<protein>
    <submittedName>
        <fullName evidence="1">Uncharacterized protein</fullName>
    </submittedName>
</protein>
<sequence length="68" mass="7878">RCTLMSIRALVLEFKRNLSPGSRDQRLDSRRTERNMQISQNILHRIRFSLFAAAAARTSTTLKPLLSY</sequence>
<proteinExistence type="predicted"/>
<dbReference type="EMBL" id="KQ981010">
    <property type="protein sequence ID" value="KYN10346.1"/>
    <property type="molecule type" value="Genomic_DNA"/>
</dbReference>
<gene>
    <name evidence="1" type="ORF">ALC57_17533</name>
</gene>
<reference evidence="1 2" key="1">
    <citation type="submission" date="2015-09" db="EMBL/GenBank/DDBJ databases">
        <title>Trachymyrmex cornetzi WGS genome.</title>
        <authorList>
            <person name="Nygaard S."/>
            <person name="Hu H."/>
            <person name="Boomsma J."/>
            <person name="Zhang G."/>
        </authorList>
    </citation>
    <scope>NUCLEOTIDE SEQUENCE [LARGE SCALE GENOMIC DNA]</scope>
    <source>
        <strain evidence="1">Tcor2-1</strain>
        <tissue evidence="1">Whole body</tissue>
    </source>
</reference>